<dbReference type="SMART" id="SM00155">
    <property type="entry name" value="PLDc"/>
    <property type="match status" value="2"/>
</dbReference>
<dbReference type="PANTHER" id="PTHR21248">
    <property type="entry name" value="CARDIOLIPIN SYNTHASE"/>
    <property type="match status" value="1"/>
</dbReference>
<dbReference type="Pfam" id="PF13091">
    <property type="entry name" value="PLDc_2"/>
    <property type="match status" value="2"/>
</dbReference>
<dbReference type="Proteomes" id="UP000199421">
    <property type="component" value="Unassembled WGS sequence"/>
</dbReference>
<keyword evidence="8 12" id="KW-0443">Lipid metabolism</keyword>
<dbReference type="InterPro" id="IPR027379">
    <property type="entry name" value="CLS_N"/>
</dbReference>
<dbReference type="HAMAP" id="MF_01916">
    <property type="entry name" value="Cardiolipin_synth_Cls"/>
    <property type="match status" value="1"/>
</dbReference>
<evidence type="ECO:0000259" key="14">
    <source>
        <dbReference type="PROSITE" id="PS50035"/>
    </source>
</evidence>
<comment type="similarity">
    <text evidence="12">Belongs to the phospholipase D family. Cardiolipin synthase subfamily.</text>
</comment>
<keyword evidence="4 12" id="KW-0808">Transferase</keyword>
<evidence type="ECO:0000256" key="8">
    <source>
        <dbReference type="ARBA" id="ARBA00023098"/>
    </source>
</evidence>
<dbReference type="GO" id="GO:0032049">
    <property type="term" value="P:cardiolipin biosynthetic process"/>
    <property type="evidence" value="ECO:0007669"/>
    <property type="project" value="UniProtKB-UniRule"/>
</dbReference>
<dbReference type="InterPro" id="IPR030874">
    <property type="entry name" value="Cardiolipin_synth_Firmi"/>
</dbReference>
<feature type="domain" description="PLD phosphodiesterase" evidence="14">
    <location>
        <begin position="219"/>
        <end position="246"/>
    </location>
</feature>
<evidence type="ECO:0000256" key="7">
    <source>
        <dbReference type="ARBA" id="ARBA00022989"/>
    </source>
</evidence>
<feature type="active site" evidence="12">
    <location>
        <position position="226"/>
    </location>
</feature>
<evidence type="ECO:0000256" key="9">
    <source>
        <dbReference type="ARBA" id="ARBA00023136"/>
    </source>
</evidence>
<proteinExistence type="inferred from homology"/>
<evidence type="ECO:0000256" key="12">
    <source>
        <dbReference type="HAMAP-Rule" id="MF_01916"/>
    </source>
</evidence>
<keyword evidence="7 12" id="KW-1133">Transmembrane helix</keyword>
<keyword evidence="6" id="KW-0677">Repeat</keyword>
<comment type="function">
    <text evidence="12">Catalyzes the reversible phosphatidyl group transfer from one phosphatidylglycerol molecule to another to form cardiolipin (CL) (diphosphatidylglycerol) and glycerol.</text>
</comment>
<feature type="active site" evidence="12">
    <location>
        <position position="404"/>
    </location>
</feature>
<organism evidence="15 16">
    <name type="scientific">Olivibacter domesticus</name>
    <name type="common">Pseudosphingobacterium domesticum</name>
    <dbReference type="NCBI Taxonomy" id="407022"/>
    <lineage>
        <taxon>Bacteria</taxon>
        <taxon>Pseudomonadati</taxon>
        <taxon>Bacteroidota</taxon>
        <taxon>Sphingobacteriia</taxon>
        <taxon>Sphingobacteriales</taxon>
        <taxon>Sphingobacteriaceae</taxon>
        <taxon>Olivibacter</taxon>
    </lineage>
</organism>
<feature type="active site" evidence="12">
    <location>
        <position position="224"/>
    </location>
</feature>
<dbReference type="GO" id="GO:0008808">
    <property type="term" value="F:cardiolipin synthase activity"/>
    <property type="evidence" value="ECO:0007669"/>
    <property type="project" value="UniProtKB-UniRule"/>
</dbReference>
<keyword evidence="2 12" id="KW-1003">Cell membrane</keyword>
<feature type="domain" description="PLD phosphodiesterase" evidence="14">
    <location>
        <begin position="399"/>
        <end position="426"/>
    </location>
</feature>
<keyword evidence="5 12" id="KW-0812">Transmembrane</keyword>
<evidence type="ECO:0000256" key="13">
    <source>
        <dbReference type="NCBIfam" id="TIGR04265"/>
    </source>
</evidence>
<dbReference type="PANTHER" id="PTHR21248:SF22">
    <property type="entry name" value="PHOSPHOLIPASE D"/>
    <property type="match status" value="1"/>
</dbReference>
<gene>
    <name evidence="15" type="ORF">SAMN05661044_01728</name>
</gene>
<dbReference type="SUPFAM" id="SSF56024">
    <property type="entry name" value="Phospholipase D/nuclease"/>
    <property type="match status" value="2"/>
</dbReference>
<evidence type="ECO:0000313" key="16">
    <source>
        <dbReference type="Proteomes" id="UP000199421"/>
    </source>
</evidence>
<dbReference type="AlphaFoldDB" id="A0A1H7LPM5"/>
<evidence type="ECO:0000256" key="3">
    <source>
        <dbReference type="ARBA" id="ARBA00022516"/>
    </source>
</evidence>
<feature type="active site" evidence="12">
    <location>
        <position position="411"/>
    </location>
</feature>
<dbReference type="OrthoDB" id="9762009at2"/>
<keyword evidence="16" id="KW-1185">Reference proteome</keyword>
<evidence type="ECO:0000313" key="15">
    <source>
        <dbReference type="EMBL" id="SEL00688.1"/>
    </source>
</evidence>
<keyword evidence="9 12" id="KW-0472">Membrane</keyword>
<dbReference type="CDD" id="cd09112">
    <property type="entry name" value="PLDc_CLS_2"/>
    <property type="match status" value="1"/>
</dbReference>
<dbReference type="CDD" id="cd09110">
    <property type="entry name" value="PLDc_CLS_1"/>
    <property type="match status" value="1"/>
</dbReference>
<sequence length="486" mass="55415">MPSFDWLIVLEILYVILVAGVCLRIIYETRSSTKTLAYLLLTIFVPVAGIILYFSIGVNYRNKSMYSKKLIKDQGMQERLRKEIYKSSYDALQSSGRYGSDYKGLAHMILKDSMSPLTTNNKIKILINGEDTFKEILSAIKHAKNHIHLEYYTFEDDRIGNTIKNALIAKIKEGVEVRFIYDHFGSRSLEKKIAGELKEAGAEIFPFHKITFLLLANRLNYRNHRKIIVIDACTSFVGGINVADRYVNDPINKNEVYWRDTHIRIDGPGSLYLQYIFLCDWNFCSPNKLVPEQRFFCELSDTYENSLVQIVSSGPDSVSPSILFTLLKAIDTAKEEILITTPYFIPGESLMDALIIASMSGVNVKLLVPYVSDSRVVNAAAHSYYGDLLKAGVRIFRYKKGFIHAKSLVIDNKLAIVGTANMDQRSFDLNFEVMALILDHLVAEDLRAVFNRDLLDAEEIDGLRWADRARWRRLVEKSARMISPLL</sequence>
<feature type="transmembrane region" description="Helical" evidence="12">
    <location>
        <begin position="36"/>
        <end position="56"/>
    </location>
</feature>
<evidence type="ECO:0000256" key="4">
    <source>
        <dbReference type="ARBA" id="ARBA00022679"/>
    </source>
</evidence>
<keyword evidence="11 12" id="KW-1208">Phospholipid metabolism</keyword>
<dbReference type="Pfam" id="PF13396">
    <property type="entry name" value="PLDc_N"/>
    <property type="match status" value="1"/>
</dbReference>
<comment type="subcellular location">
    <subcellularLocation>
        <location evidence="1 12">Cell membrane</location>
        <topology evidence="1 12">Multi-pass membrane protein</topology>
    </subcellularLocation>
</comment>
<dbReference type="EMBL" id="FOAF01000001">
    <property type="protein sequence ID" value="SEL00688.1"/>
    <property type="molecule type" value="Genomic_DNA"/>
</dbReference>
<evidence type="ECO:0000256" key="2">
    <source>
        <dbReference type="ARBA" id="ARBA00022475"/>
    </source>
</evidence>
<dbReference type="GO" id="GO:0005886">
    <property type="term" value="C:plasma membrane"/>
    <property type="evidence" value="ECO:0007669"/>
    <property type="project" value="UniProtKB-SubCell"/>
</dbReference>
<dbReference type="Gene3D" id="3.30.870.10">
    <property type="entry name" value="Endonuclease Chain A"/>
    <property type="match status" value="2"/>
</dbReference>
<feature type="active site" evidence="12">
    <location>
        <position position="406"/>
    </location>
</feature>
<evidence type="ECO:0000256" key="10">
    <source>
        <dbReference type="ARBA" id="ARBA00023209"/>
    </source>
</evidence>
<feature type="transmembrane region" description="Helical" evidence="12">
    <location>
        <begin position="6"/>
        <end position="27"/>
    </location>
</feature>
<dbReference type="InterPro" id="IPR025202">
    <property type="entry name" value="PLD-like_dom"/>
</dbReference>
<dbReference type="STRING" id="407022.SAMN05661044_01728"/>
<dbReference type="PROSITE" id="PS50035">
    <property type="entry name" value="PLD"/>
    <property type="match status" value="2"/>
</dbReference>
<comment type="catalytic activity">
    <reaction evidence="12">
        <text>2 a 1,2-diacyl-sn-glycero-3-phospho-(1'-sn-glycerol) = a cardiolipin + glycerol</text>
        <dbReference type="Rhea" id="RHEA:31451"/>
        <dbReference type="ChEBI" id="CHEBI:17754"/>
        <dbReference type="ChEBI" id="CHEBI:62237"/>
        <dbReference type="ChEBI" id="CHEBI:64716"/>
    </reaction>
</comment>
<feature type="active site" evidence="12">
    <location>
        <position position="231"/>
    </location>
</feature>
<evidence type="ECO:0000256" key="6">
    <source>
        <dbReference type="ARBA" id="ARBA00022737"/>
    </source>
</evidence>
<keyword evidence="10 12" id="KW-0594">Phospholipid biosynthesis</keyword>
<evidence type="ECO:0000256" key="5">
    <source>
        <dbReference type="ARBA" id="ARBA00022692"/>
    </source>
</evidence>
<reference evidence="16" key="1">
    <citation type="submission" date="2016-10" db="EMBL/GenBank/DDBJ databases">
        <authorList>
            <person name="Varghese N."/>
            <person name="Submissions S."/>
        </authorList>
    </citation>
    <scope>NUCLEOTIDE SEQUENCE [LARGE SCALE GENOMIC DNA]</scope>
    <source>
        <strain evidence="16">DSM 18733</strain>
    </source>
</reference>
<keyword evidence="3 12" id="KW-0444">Lipid biosynthesis</keyword>
<evidence type="ECO:0000256" key="11">
    <source>
        <dbReference type="ARBA" id="ARBA00023264"/>
    </source>
</evidence>
<dbReference type="InterPro" id="IPR022924">
    <property type="entry name" value="Cardiolipin_synthase"/>
</dbReference>
<evidence type="ECO:0000256" key="1">
    <source>
        <dbReference type="ARBA" id="ARBA00004651"/>
    </source>
</evidence>
<dbReference type="NCBIfam" id="TIGR04265">
    <property type="entry name" value="bac_cardiolipin"/>
    <property type="match status" value="1"/>
</dbReference>
<dbReference type="EC" id="2.7.8.-" evidence="12 13"/>
<accession>A0A1H7LPM5</accession>
<dbReference type="InterPro" id="IPR001736">
    <property type="entry name" value="PLipase_D/transphosphatidylase"/>
</dbReference>
<protein>
    <recommendedName>
        <fullName evidence="12 13">Cardiolipin synthase</fullName>
        <shortName evidence="12">CL synthase</shortName>
        <ecNumber evidence="12 13">2.7.8.-</ecNumber>
    </recommendedName>
</protein>
<name>A0A1H7LPM5_OLID1</name>